<evidence type="ECO:0000256" key="8">
    <source>
        <dbReference type="ARBA" id="ARBA00023136"/>
    </source>
</evidence>
<dbReference type="FunFam" id="3.40.50.720:FF:000131">
    <property type="entry name" value="Short-chain dehydrogenase/reductase 3"/>
    <property type="match status" value="1"/>
</dbReference>
<dbReference type="Pfam" id="PF00106">
    <property type="entry name" value="adh_short"/>
    <property type="match status" value="1"/>
</dbReference>
<keyword evidence="4" id="KW-0521">NADP</keyword>
<keyword evidence="8 13" id="KW-0472">Membrane</keyword>
<evidence type="ECO:0000256" key="6">
    <source>
        <dbReference type="ARBA" id="ARBA00023002"/>
    </source>
</evidence>
<sequence length="342" mass="38437">MNRSNIPQIRPPDENLNYRRHHNFKMLLQTMLLCLMVVPAIITAVYKRLFPGRGISLRNKVALVTGAGRGLGRGLAIRLAEEGCKVACVDISEVNVVETARIINLKGLTALSYNANVALPEDIRVLSSRIEKDLGPVDVLVNNAAIITSHRLTELEDEAIHAIISVNFISHFWMIRTFLPSMKERNSGHIVAISSMSAFGGLSNTSTYTSCKWALTGLMECVREELREIKNNAIKVTTVFPYFINTSADYTSSWKISLPERTIEEVVDETVRGIKQEKRTVNIPEHLYYLLHLLRFLPSSVADLSADIFKIKLPPFNPEEKKHSPWNSIVKDTLEKSNLQKG</sequence>
<reference evidence="14" key="1">
    <citation type="submission" date="2015-12" db="EMBL/GenBank/DDBJ databases">
        <title>De novo transcriptome assembly of four potential Pierce s Disease insect vectors from Arizona vineyards.</title>
        <authorList>
            <person name="Tassone E.E."/>
        </authorList>
    </citation>
    <scope>NUCLEOTIDE SEQUENCE</scope>
</reference>
<dbReference type="GO" id="GO:0016020">
    <property type="term" value="C:membrane"/>
    <property type="evidence" value="ECO:0007669"/>
    <property type="project" value="UniProtKB-SubCell"/>
</dbReference>
<keyword evidence="6" id="KW-0560">Oxidoreductase</keyword>
<feature type="transmembrane region" description="Helical" evidence="13">
    <location>
        <begin position="26"/>
        <end position="46"/>
    </location>
</feature>
<comment type="similarity">
    <text evidence="2 12">Belongs to the short-chain dehydrogenases/reductases (SDR) family.</text>
</comment>
<dbReference type="SUPFAM" id="SSF51735">
    <property type="entry name" value="NAD(P)-binding Rossmann-fold domains"/>
    <property type="match status" value="1"/>
</dbReference>
<evidence type="ECO:0000256" key="3">
    <source>
        <dbReference type="ARBA" id="ARBA00022692"/>
    </source>
</evidence>
<evidence type="ECO:0000256" key="10">
    <source>
        <dbReference type="ARBA" id="ARBA00068717"/>
    </source>
</evidence>
<comment type="subcellular location">
    <subcellularLocation>
        <location evidence="1">Membrane</location>
        <topology evidence="1">Multi-pass membrane protein</topology>
    </subcellularLocation>
</comment>
<dbReference type="PRINTS" id="PR00080">
    <property type="entry name" value="SDRFAMILY"/>
</dbReference>
<dbReference type="GO" id="GO:0005811">
    <property type="term" value="C:lipid droplet"/>
    <property type="evidence" value="ECO:0007669"/>
    <property type="project" value="TreeGrafter"/>
</dbReference>
<dbReference type="AlphaFoldDB" id="A0A1B6CEX8"/>
<dbReference type="InterPro" id="IPR002347">
    <property type="entry name" value="SDR_fam"/>
</dbReference>
<accession>A0A1B6CEX8</accession>
<organism evidence="14">
    <name type="scientific">Clastoptera arizonana</name>
    <name type="common">Arizona spittle bug</name>
    <dbReference type="NCBI Taxonomy" id="38151"/>
    <lineage>
        <taxon>Eukaryota</taxon>
        <taxon>Metazoa</taxon>
        <taxon>Ecdysozoa</taxon>
        <taxon>Arthropoda</taxon>
        <taxon>Hexapoda</taxon>
        <taxon>Insecta</taxon>
        <taxon>Pterygota</taxon>
        <taxon>Neoptera</taxon>
        <taxon>Paraneoptera</taxon>
        <taxon>Hemiptera</taxon>
        <taxon>Auchenorrhyncha</taxon>
        <taxon>Cercopoidea</taxon>
        <taxon>Clastopteridae</taxon>
        <taxon>Clastoptera</taxon>
    </lineage>
</organism>
<keyword evidence="5 13" id="KW-1133">Transmembrane helix</keyword>
<dbReference type="PANTHER" id="PTHR24322:SF736">
    <property type="entry name" value="RETINOL DEHYDROGENASE 10"/>
    <property type="match status" value="1"/>
</dbReference>
<name>A0A1B6CEX8_9HEMI</name>
<evidence type="ECO:0000256" key="13">
    <source>
        <dbReference type="SAM" id="Phobius"/>
    </source>
</evidence>
<keyword evidence="3 13" id="KW-0812">Transmembrane</keyword>
<dbReference type="InterPro" id="IPR036291">
    <property type="entry name" value="NAD(P)-bd_dom_sf"/>
</dbReference>
<evidence type="ECO:0000256" key="7">
    <source>
        <dbReference type="ARBA" id="ARBA00023098"/>
    </source>
</evidence>
<evidence type="ECO:0000256" key="9">
    <source>
        <dbReference type="ARBA" id="ARBA00059620"/>
    </source>
</evidence>
<dbReference type="PRINTS" id="PR00081">
    <property type="entry name" value="GDHRDH"/>
</dbReference>
<dbReference type="GO" id="GO:0052650">
    <property type="term" value="F:all-trans-retinol dehydrogenase (NADP+) activity"/>
    <property type="evidence" value="ECO:0007669"/>
    <property type="project" value="UniProtKB-ARBA"/>
</dbReference>
<dbReference type="InterPro" id="IPR020904">
    <property type="entry name" value="Sc_DH/Rdtase_CS"/>
</dbReference>
<evidence type="ECO:0000313" key="14">
    <source>
        <dbReference type="EMBL" id="JAS11988.1"/>
    </source>
</evidence>
<evidence type="ECO:0000256" key="12">
    <source>
        <dbReference type="RuleBase" id="RU000363"/>
    </source>
</evidence>
<dbReference type="PROSITE" id="PS00061">
    <property type="entry name" value="ADH_SHORT"/>
    <property type="match status" value="1"/>
</dbReference>
<keyword evidence="7" id="KW-0443">Lipid metabolism</keyword>
<dbReference type="Gene3D" id="3.40.50.720">
    <property type="entry name" value="NAD(P)-binding Rossmann-like Domain"/>
    <property type="match status" value="1"/>
</dbReference>
<evidence type="ECO:0000256" key="2">
    <source>
        <dbReference type="ARBA" id="ARBA00006484"/>
    </source>
</evidence>
<protein>
    <recommendedName>
        <fullName evidence="10">Short-chain dehydrogenase/reductase 3</fullName>
    </recommendedName>
    <alternativeName>
        <fullName evidence="11">Retinal short-chain dehydrogenase/reductase 1</fullName>
    </alternativeName>
</protein>
<dbReference type="EMBL" id="GEDC01025310">
    <property type="protein sequence ID" value="JAS11988.1"/>
    <property type="molecule type" value="Transcribed_RNA"/>
</dbReference>
<dbReference type="PANTHER" id="PTHR24322">
    <property type="entry name" value="PKSB"/>
    <property type="match status" value="1"/>
</dbReference>
<comment type="function">
    <text evidence="9">Catalyzes the reduction of all-trans-retinal to all-trans-retinol in the presence of NADPH.</text>
</comment>
<evidence type="ECO:0000256" key="1">
    <source>
        <dbReference type="ARBA" id="ARBA00004141"/>
    </source>
</evidence>
<gene>
    <name evidence="14" type="ORF">g.18813</name>
</gene>
<evidence type="ECO:0000256" key="4">
    <source>
        <dbReference type="ARBA" id="ARBA00022857"/>
    </source>
</evidence>
<evidence type="ECO:0000256" key="11">
    <source>
        <dbReference type="ARBA" id="ARBA00082544"/>
    </source>
</evidence>
<proteinExistence type="inferred from homology"/>
<evidence type="ECO:0000256" key="5">
    <source>
        <dbReference type="ARBA" id="ARBA00022989"/>
    </source>
</evidence>